<dbReference type="OrthoDB" id="121744at2"/>
<keyword evidence="2 5" id="KW-0812">Transmembrane</keyword>
<dbReference type="RefSeq" id="WP_089960608.1">
    <property type="nucleotide sequence ID" value="NZ_FNAV01000009.1"/>
</dbReference>
<proteinExistence type="predicted"/>
<reference evidence="7" key="1">
    <citation type="submission" date="2016-10" db="EMBL/GenBank/DDBJ databases">
        <authorList>
            <person name="Varghese N."/>
            <person name="Submissions S."/>
        </authorList>
    </citation>
    <scope>NUCLEOTIDE SEQUENCE [LARGE SCALE GENOMIC DNA]</scope>
    <source>
        <strain evidence="7">DSM 10146</strain>
    </source>
</reference>
<feature type="transmembrane region" description="Helical" evidence="5">
    <location>
        <begin position="21"/>
        <end position="41"/>
    </location>
</feature>
<evidence type="ECO:0000256" key="3">
    <source>
        <dbReference type="ARBA" id="ARBA00022989"/>
    </source>
</evidence>
<evidence type="ECO:0000256" key="5">
    <source>
        <dbReference type="SAM" id="Phobius"/>
    </source>
</evidence>
<keyword evidence="4 5" id="KW-0472">Membrane</keyword>
<dbReference type="InterPro" id="IPR032808">
    <property type="entry name" value="DoxX"/>
</dbReference>
<accession>A0A1G7GPS5</accession>
<organism evidence="6 7">
    <name type="scientific">Salipiger thiooxidans</name>
    <dbReference type="NCBI Taxonomy" id="282683"/>
    <lineage>
        <taxon>Bacteria</taxon>
        <taxon>Pseudomonadati</taxon>
        <taxon>Pseudomonadota</taxon>
        <taxon>Alphaproteobacteria</taxon>
        <taxon>Rhodobacterales</taxon>
        <taxon>Roseobacteraceae</taxon>
        <taxon>Salipiger</taxon>
    </lineage>
</organism>
<evidence type="ECO:0000313" key="7">
    <source>
        <dbReference type="Proteomes" id="UP000198994"/>
    </source>
</evidence>
<evidence type="ECO:0000256" key="2">
    <source>
        <dbReference type="ARBA" id="ARBA00022692"/>
    </source>
</evidence>
<evidence type="ECO:0000256" key="1">
    <source>
        <dbReference type="ARBA" id="ARBA00004141"/>
    </source>
</evidence>
<sequence>MTRFFMLYQDTADWLEIRTTGLLPLLARLTFAATLLVYFWSSARTKLGDGLFGLIIPSDGAYAQIFPRQLEAAGYDISQLGILHWAVTVAGTWAEFLLPLLVVLGLATRLAALGMIGFVTVQSLTDLYGHGAIAHDETVGALFDRMPDAMILDQRLLWMFLMVTLVLKGGGWLALDRGLSRLATPRQSPAL</sequence>
<feature type="transmembrane region" description="Helical" evidence="5">
    <location>
        <begin position="156"/>
        <end position="175"/>
    </location>
</feature>
<name>A0A1G7GPS5_9RHOB</name>
<evidence type="ECO:0000313" key="6">
    <source>
        <dbReference type="EMBL" id="SDE90063.1"/>
    </source>
</evidence>
<keyword evidence="3 5" id="KW-1133">Transmembrane helix</keyword>
<dbReference type="Proteomes" id="UP000198994">
    <property type="component" value="Unassembled WGS sequence"/>
</dbReference>
<evidence type="ECO:0000256" key="4">
    <source>
        <dbReference type="ARBA" id="ARBA00023136"/>
    </source>
</evidence>
<dbReference type="EMBL" id="FNAV01000009">
    <property type="protein sequence ID" value="SDE90063.1"/>
    <property type="molecule type" value="Genomic_DNA"/>
</dbReference>
<keyword evidence="7" id="KW-1185">Reference proteome</keyword>
<dbReference type="STRING" id="282683.SAMN04488105_109129"/>
<dbReference type="AlphaFoldDB" id="A0A1G7GPS5"/>
<dbReference type="Pfam" id="PF07681">
    <property type="entry name" value="DoxX"/>
    <property type="match status" value="1"/>
</dbReference>
<gene>
    <name evidence="6" type="ORF">SAMN04488105_109129</name>
</gene>
<protein>
    <submittedName>
        <fullName evidence="6">Putative oxidoreductase</fullName>
    </submittedName>
</protein>
<comment type="subcellular location">
    <subcellularLocation>
        <location evidence="1">Membrane</location>
        <topology evidence="1">Multi-pass membrane protein</topology>
    </subcellularLocation>
</comment>